<comment type="caution">
    <text evidence="1">The sequence shown here is derived from an EMBL/GenBank/DDBJ whole genome shotgun (WGS) entry which is preliminary data.</text>
</comment>
<name>A0A0F9AIW0_9ZZZZ</name>
<sequence length="74" mass="7254">MTVIPGAVIILPASIASGEAFGAVVVVLVGADLRAALIIADAVVTALALTDAAVTRLALSDAAVTNLVISDEVL</sequence>
<dbReference type="EMBL" id="LAZR01045700">
    <property type="protein sequence ID" value="KKK98250.1"/>
    <property type="molecule type" value="Genomic_DNA"/>
</dbReference>
<evidence type="ECO:0000313" key="1">
    <source>
        <dbReference type="EMBL" id="KKK98250.1"/>
    </source>
</evidence>
<reference evidence="1" key="1">
    <citation type="journal article" date="2015" name="Nature">
        <title>Complex archaea that bridge the gap between prokaryotes and eukaryotes.</title>
        <authorList>
            <person name="Spang A."/>
            <person name="Saw J.H."/>
            <person name="Jorgensen S.L."/>
            <person name="Zaremba-Niedzwiedzka K."/>
            <person name="Martijn J."/>
            <person name="Lind A.E."/>
            <person name="van Eijk R."/>
            <person name="Schleper C."/>
            <person name="Guy L."/>
            <person name="Ettema T.J."/>
        </authorList>
    </citation>
    <scope>NUCLEOTIDE SEQUENCE</scope>
</reference>
<proteinExistence type="predicted"/>
<protein>
    <submittedName>
        <fullName evidence="1">Uncharacterized protein</fullName>
    </submittedName>
</protein>
<gene>
    <name evidence="1" type="ORF">LCGC14_2644620</name>
</gene>
<accession>A0A0F9AIW0</accession>
<dbReference type="AlphaFoldDB" id="A0A0F9AIW0"/>
<organism evidence="1">
    <name type="scientific">marine sediment metagenome</name>
    <dbReference type="NCBI Taxonomy" id="412755"/>
    <lineage>
        <taxon>unclassified sequences</taxon>
        <taxon>metagenomes</taxon>
        <taxon>ecological metagenomes</taxon>
    </lineage>
</organism>